<accession>A0A0D9WVF3</accession>
<evidence type="ECO:0000313" key="3">
    <source>
        <dbReference type="EnsemblPlants" id="LPERR07G02570.1"/>
    </source>
</evidence>
<reference evidence="4" key="2">
    <citation type="submission" date="2013-12" db="EMBL/GenBank/DDBJ databases">
        <authorList>
            <person name="Yu Y."/>
            <person name="Lee S."/>
            <person name="de Baynast K."/>
            <person name="Wissotski M."/>
            <person name="Liu L."/>
            <person name="Talag J."/>
            <person name="Goicoechea J."/>
            <person name="Angelova A."/>
            <person name="Jetty R."/>
            <person name="Kudrna D."/>
            <person name="Golser W."/>
            <person name="Rivera L."/>
            <person name="Zhang J."/>
            <person name="Wing R."/>
        </authorList>
    </citation>
    <scope>NUCLEOTIDE SEQUENCE</scope>
</reference>
<name>A0A0D9WVF3_9ORYZ</name>
<keyword evidence="4" id="KW-1185">Reference proteome</keyword>
<dbReference type="AlphaFoldDB" id="A0A0D9WVF3"/>
<protein>
    <submittedName>
        <fullName evidence="3">Uncharacterized protein</fullName>
    </submittedName>
</protein>
<organism evidence="3 4">
    <name type="scientific">Leersia perrieri</name>
    <dbReference type="NCBI Taxonomy" id="77586"/>
    <lineage>
        <taxon>Eukaryota</taxon>
        <taxon>Viridiplantae</taxon>
        <taxon>Streptophyta</taxon>
        <taxon>Embryophyta</taxon>
        <taxon>Tracheophyta</taxon>
        <taxon>Spermatophyta</taxon>
        <taxon>Magnoliopsida</taxon>
        <taxon>Liliopsida</taxon>
        <taxon>Poales</taxon>
        <taxon>Poaceae</taxon>
        <taxon>BOP clade</taxon>
        <taxon>Oryzoideae</taxon>
        <taxon>Oryzeae</taxon>
        <taxon>Oryzinae</taxon>
        <taxon>Leersia</taxon>
    </lineage>
</organism>
<reference evidence="3 4" key="1">
    <citation type="submission" date="2012-08" db="EMBL/GenBank/DDBJ databases">
        <title>Oryza genome evolution.</title>
        <authorList>
            <person name="Wing R.A."/>
        </authorList>
    </citation>
    <scope>NUCLEOTIDE SEQUENCE</scope>
</reference>
<evidence type="ECO:0000256" key="1">
    <source>
        <dbReference type="SAM" id="MobiDB-lite"/>
    </source>
</evidence>
<keyword evidence="2" id="KW-0472">Membrane</keyword>
<feature type="transmembrane region" description="Helical" evidence="2">
    <location>
        <begin position="66"/>
        <end position="87"/>
    </location>
</feature>
<dbReference type="Proteomes" id="UP000032180">
    <property type="component" value="Chromosome 7"/>
</dbReference>
<dbReference type="Gramene" id="LPERR07G02570.1">
    <property type="protein sequence ID" value="LPERR07G02570.1"/>
    <property type="gene ID" value="LPERR07G02570"/>
</dbReference>
<evidence type="ECO:0000313" key="4">
    <source>
        <dbReference type="Proteomes" id="UP000032180"/>
    </source>
</evidence>
<keyword evidence="2" id="KW-0812">Transmembrane</keyword>
<dbReference type="HOGENOM" id="CLU_186361_0_0_1"/>
<sequence length="89" mass="9946">MALRALAFKIRFPAFLQRSPASRPIAPPQDTMGSTRPPKRAIDQMSFEQQFLAYEKNLRRCRQAETVGTILGISGGVYIVYLMAGIVDD</sequence>
<keyword evidence="2" id="KW-1133">Transmembrane helix</keyword>
<evidence type="ECO:0000256" key="2">
    <source>
        <dbReference type="SAM" id="Phobius"/>
    </source>
</evidence>
<reference evidence="3" key="3">
    <citation type="submission" date="2015-04" db="UniProtKB">
        <authorList>
            <consortium name="EnsemblPlants"/>
        </authorList>
    </citation>
    <scope>IDENTIFICATION</scope>
</reference>
<proteinExistence type="predicted"/>
<dbReference type="EnsemblPlants" id="LPERR07G02570.1">
    <property type="protein sequence ID" value="LPERR07G02570.1"/>
    <property type="gene ID" value="LPERR07G02570"/>
</dbReference>
<feature type="region of interest" description="Disordered" evidence="1">
    <location>
        <begin position="20"/>
        <end position="39"/>
    </location>
</feature>